<dbReference type="EMBL" id="JAIHOM010000072">
    <property type="protein sequence ID" value="MCW6037445.1"/>
    <property type="molecule type" value="Genomic_DNA"/>
</dbReference>
<keyword evidence="2" id="KW-1185">Reference proteome</keyword>
<name>A0ABT3L7I0_9CYAN</name>
<comment type="caution">
    <text evidence="1">The sequence shown here is derived from an EMBL/GenBank/DDBJ whole genome shotgun (WGS) entry which is preliminary data.</text>
</comment>
<evidence type="ECO:0000313" key="1">
    <source>
        <dbReference type="EMBL" id="MCW6037445.1"/>
    </source>
</evidence>
<gene>
    <name evidence="1" type="ORF">K4A83_14355</name>
</gene>
<organism evidence="1 2">
    <name type="scientific">Spirulina subsalsa FACHB-351</name>
    <dbReference type="NCBI Taxonomy" id="234711"/>
    <lineage>
        <taxon>Bacteria</taxon>
        <taxon>Bacillati</taxon>
        <taxon>Cyanobacteriota</taxon>
        <taxon>Cyanophyceae</taxon>
        <taxon>Spirulinales</taxon>
        <taxon>Spirulinaceae</taxon>
        <taxon>Spirulina</taxon>
    </lineage>
</organism>
<dbReference type="Proteomes" id="UP001526426">
    <property type="component" value="Unassembled WGS sequence"/>
</dbReference>
<protein>
    <submittedName>
        <fullName evidence="1">Uncharacterized protein</fullName>
    </submittedName>
</protein>
<sequence length="727" mass="82209">MKAASHNFKDEDHLQKLLLKVIKADQLSELVESTLGEDYDHSKIQFPQFSIDHLSRRACIDAGRRVLRSLEFLEVLTADQNVSLTKNEIMRPDIVCINAEQQCVVMFELKVSSVTGRQSLTELIAYEQELKNTLPFLAEYDVCHVLISPEWSTLMDHSVASSVTWSGRQILCLQAGLEKRKLTLKTRIPEAWKITGAAHFPELAMPCITVCLYDLDAYTAKDTVDSDDKKSKLTDELDNRIWTALSVIAREGDRIGGHGFALLWKDTSSISLTSYNITICGVSPFEFYKMSRERSTILADDGRLVAALDRFIYDSDPDGVSGALLRVAQSADTLLREVSDPRLEGWSNWATERRTLCSRGIPLLCEFWGALGDYSRDYVMNPAVRTHQRNLLLNGTGDWRDPKVGLPLIQSFTKPELFYEGEVRCSDAFRLGVLLGLDRLLRLNIQHADLPRYRARYEWNRIEMMAAIEEVRMLANAASNVERPENGFTFIDDPLADDEEEAARFVNWLTRDFFGRNVTVVRCFFVGFFSGFAFDPSRGLLDPEPSDEMIAQMAESIADCSAEILLTAQILEKEGPLPLLAENAYSEARSALGLKKTFKAVDISRLTTRQLFRAWPKVLYLSDLVVENVFHQHFPLATEGLDWNWFKQGVREAQSRGEVSFGVILLPNGQFVTGRTTPPEMGDFEMHNDDPENKVLFLDRSNGIGLMRVVSWADLENGQAFASVRDH</sequence>
<accession>A0ABT3L7I0</accession>
<evidence type="ECO:0000313" key="2">
    <source>
        <dbReference type="Proteomes" id="UP001526426"/>
    </source>
</evidence>
<reference evidence="1 2" key="1">
    <citation type="submission" date="2021-08" db="EMBL/GenBank/DDBJ databases">
        <title>Draft genome sequence of Spirulina subsalsa with high tolerance to salinity and hype-accumulation of phycocyanin.</title>
        <authorList>
            <person name="Pei H."/>
            <person name="Jiang L."/>
        </authorList>
    </citation>
    <scope>NUCLEOTIDE SEQUENCE [LARGE SCALE GENOMIC DNA]</scope>
    <source>
        <strain evidence="1 2">FACHB-351</strain>
    </source>
</reference>
<proteinExistence type="predicted"/>